<feature type="signal peptide" evidence="1">
    <location>
        <begin position="1"/>
        <end position="20"/>
    </location>
</feature>
<feature type="chain" id="PRO_5012055489" evidence="1">
    <location>
        <begin position="21"/>
        <end position="274"/>
    </location>
</feature>
<proteinExistence type="predicted"/>
<keyword evidence="1" id="KW-0732">Signal</keyword>
<dbReference type="InterPro" id="IPR010546">
    <property type="entry name" value="DUF1120"/>
</dbReference>
<organism evidence="2 3">
    <name type="scientific">Escherichia coli H386</name>
    <dbReference type="NCBI Taxonomy" id="656397"/>
    <lineage>
        <taxon>Bacteria</taxon>
        <taxon>Pseudomonadati</taxon>
        <taxon>Pseudomonadota</taxon>
        <taxon>Gammaproteobacteria</taxon>
        <taxon>Enterobacterales</taxon>
        <taxon>Enterobacteriaceae</taxon>
        <taxon>Escherichia</taxon>
    </lineage>
</organism>
<evidence type="ECO:0000313" key="2">
    <source>
        <dbReference type="EMBL" id="OSL04164.1"/>
    </source>
</evidence>
<evidence type="ECO:0000313" key="3">
    <source>
        <dbReference type="Proteomes" id="UP000193045"/>
    </source>
</evidence>
<comment type="caution">
    <text evidence="2">The sequence shown here is derived from an EMBL/GenBank/DDBJ whole genome shotgun (WGS) entry which is preliminary data.</text>
</comment>
<accession>A0A1X3JCF0</accession>
<feature type="non-terminal residue" evidence="2">
    <location>
        <position position="274"/>
    </location>
</feature>
<dbReference type="AlphaFoldDB" id="A0A1X3JCF0"/>
<evidence type="ECO:0000256" key="1">
    <source>
        <dbReference type="SAM" id="SignalP"/>
    </source>
</evidence>
<reference evidence="2 3" key="1">
    <citation type="submission" date="2010-04" db="EMBL/GenBank/DDBJ databases">
        <title>The Genome Sequence of Escherichia coli H386.</title>
        <authorList>
            <consortium name="The Broad Institute Genome Sequencing Platform"/>
            <consortium name="The Broad Institute Genome Sequencing Center for Infectious Disease"/>
            <person name="Feldgarden M."/>
            <person name="Gordon D.M."/>
            <person name="Johnson J.R."/>
            <person name="Johnston B.D."/>
            <person name="Young S."/>
            <person name="Zeng Q."/>
            <person name="Koehrsen M."/>
            <person name="Alvarado L."/>
            <person name="Berlin A.M."/>
            <person name="Borenstein D."/>
            <person name="Chapman S.B."/>
            <person name="Chen Z."/>
            <person name="Engels R."/>
            <person name="Freedman E."/>
            <person name="Gellesch M."/>
            <person name="Goldberg J."/>
            <person name="Griggs A."/>
            <person name="Gujja S."/>
            <person name="Heilman E.R."/>
            <person name="Heiman D.I."/>
            <person name="Hepburn T.A."/>
            <person name="Howarth C."/>
            <person name="Jen D."/>
            <person name="Larson L."/>
            <person name="Mehta T."/>
            <person name="Park D."/>
            <person name="Pearson M."/>
            <person name="Richards J."/>
            <person name="Roberts A."/>
            <person name="Saif S."/>
            <person name="Shea T.D."/>
            <person name="Shenoy N."/>
            <person name="Sisk P."/>
            <person name="Stolte C."/>
            <person name="Sykes S.N."/>
            <person name="Walk T."/>
            <person name="White J."/>
            <person name="Yandava C."/>
            <person name="Haas B."/>
            <person name="Henn M.R."/>
            <person name="Nusbaum C."/>
            <person name="Birren B."/>
        </authorList>
    </citation>
    <scope>NUCLEOTIDE SEQUENCE [LARGE SCALE GENOMIC DNA]</scope>
    <source>
        <strain evidence="2 3">H386</strain>
    </source>
</reference>
<protein>
    <submittedName>
        <fullName evidence="2">Putative transcriptional regulator</fullName>
    </submittedName>
</protein>
<name>A0A1X3JCF0_ECOLX</name>
<dbReference type="Pfam" id="PF06551">
    <property type="entry name" value="DUF1120"/>
    <property type="match status" value="1"/>
</dbReference>
<sequence length="274" mass="28972">MNNVKLLIAGSAFFAMSAQAADRVSIDVKVTLEAAACTPILSNGGVVNFGSHSVNRLSTQHYTQIGTRNINMTITCESATGIAITARDTRMDSMTTGKDSGGQSGVKYTLNGGGYISQTTRLFGLGKTKDNKNIGSYAVLIDSNNISASNGSQTLAVSIAGADAVITGQKRAWQTLTAYPLAVDQSYYYTFVKPGETTPTPVTNAIIPLQVSASIAGFAPIFPDICYHLTHYKPAAADIPVASDNPAHYADAIRYNARTPLQGSLLPLTRLVWA</sequence>
<dbReference type="Proteomes" id="UP000193045">
    <property type="component" value="Unassembled WGS sequence"/>
</dbReference>
<gene>
    <name evidence="2" type="ORF">ECVG_02071</name>
</gene>
<dbReference type="EMBL" id="ADJB01000074">
    <property type="protein sequence ID" value="OSL04164.1"/>
    <property type="molecule type" value="Genomic_DNA"/>
</dbReference>